<protein>
    <submittedName>
        <fullName evidence="1">Uncharacterized protein</fullName>
    </submittedName>
</protein>
<dbReference type="STRING" id="1052585.GYO_2500"/>
<organism evidence="1 2">
    <name type="scientific">Bacillus spizizenii (strain DSM 15029 / JCM 12233 / NBRC 101239 / NRRL B-23049 / TU-B-10)</name>
    <name type="common">Bacillus subtilis subsp. spizizenii</name>
    <dbReference type="NCBI Taxonomy" id="1052585"/>
    <lineage>
        <taxon>Bacteria</taxon>
        <taxon>Bacillati</taxon>
        <taxon>Bacillota</taxon>
        <taxon>Bacilli</taxon>
        <taxon>Bacillales</taxon>
        <taxon>Bacillaceae</taxon>
        <taxon>Bacillus</taxon>
    </lineage>
</organism>
<dbReference type="HOGENOM" id="CLU_3340305_0_0_9"/>
<name>G4NSY9_BACS4</name>
<keyword evidence="2" id="KW-1185">Reference proteome</keyword>
<proteinExistence type="predicted"/>
<dbReference type="EMBL" id="CP002905">
    <property type="protein sequence ID" value="AEP87120.1"/>
    <property type="molecule type" value="Genomic_DNA"/>
</dbReference>
<gene>
    <name evidence="1" type="ordered locus">GYO_2500</name>
</gene>
<evidence type="ECO:0000313" key="1">
    <source>
        <dbReference type="EMBL" id="AEP87120.1"/>
    </source>
</evidence>
<dbReference type="AlphaFoldDB" id="G4NSY9"/>
<reference evidence="1 2" key="1">
    <citation type="journal article" date="2012" name="J. Bacteriol.">
        <title>Whole-genome sequences of Bacillus subtilis and close relatives.</title>
        <authorList>
            <person name="Earl A.M."/>
            <person name="Eppinger M."/>
            <person name="Fricke W.F."/>
            <person name="Rosovitz M.J."/>
            <person name="Rasko D.A."/>
            <person name="Daugherty S."/>
            <person name="Losick R."/>
            <person name="Kolter R."/>
            <person name="Ravel J."/>
        </authorList>
    </citation>
    <scope>NUCLEOTIDE SEQUENCE [LARGE SCALE GENOMIC DNA]</scope>
    <source>
        <strain evidence="2">DSM 15029 / JCM 12233 / NBRC 101239 / NRRL B-23049 / TU-B-10</strain>
    </source>
</reference>
<evidence type="ECO:0000313" key="2">
    <source>
        <dbReference type="Proteomes" id="UP000002651"/>
    </source>
</evidence>
<dbReference type="Proteomes" id="UP000002651">
    <property type="component" value="Chromosome"/>
</dbReference>
<sequence length="37" mass="4293">MHPAIKLFIHFNVNLYKRKRKPAALHGAGSVTYFHND</sequence>
<dbReference type="PATRIC" id="fig|1052585.4.peg.2373"/>
<accession>G4NSY9</accession>
<dbReference type="KEGG" id="bst:GYO_2500"/>